<dbReference type="InterPro" id="IPR051906">
    <property type="entry name" value="TolC-like"/>
</dbReference>
<evidence type="ECO:0000256" key="2">
    <source>
        <dbReference type="ARBA" id="ARBA00007613"/>
    </source>
</evidence>
<name>A0A6G5QPR3_CAMRE</name>
<dbReference type="KEGG" id="crx:CRECT_1826"/>
<sequence length="581" mass="64955">MKKTVAISLLVCSFLFANDEYNVFVGSFSDDVKEEAIESARASVERKVGDFEDVEKVVSGTYGKYRAIAVKTKSLDKEGIKNLIDKIKAAGYTDAYSTIAKDEIGKNGDESGNLSDKNSASEAPKPGLRKKQDLFFKEAPEPMGVKYLENSAQEGGQVSLNEAVKNLLLENPGLKETEFAYMQVGKDLNIANNAYYPTFDIGGSYGYRKEKINNGITVQKGDGKKFAANATLTENLYNGGADKNRMISQSYRMDAAAYSVAQKADRLTLEFANAYLGVLQTKELLDIAKSNVKIHEEIYSQIKDRTSSGFARGSEERQAGSRLTLAQANLISRENNYNDALSTFEKLYGKGLAAENLIAPSFELPLPGSESAVYNIAMRCNPAVLLQDANIKMNQSVVNEKNAAFRPKVDLEASANHEKNDVFYDNYKDTSYDVLLRVKYNLYNKNADKLEKEKAVLAVTESSHGLERVKRDLSESLKFSWQTYVLNQKRLGYLNEHVKYARETLDAYRDEFRIGRRDLINLLDAESEYNNALVEIVNTQKELLYAKFRLLDNMGMITDSFEPGFAKKYIQGACSIAEDLR</sequence>
<dbReference type="EMBL" id="CP012543">
    <property type="protein sequence ID" value="QCD47446.1"/>
    <property type="molecule type" value="Genomic_DNA"/>
</dbReference>
<evidence type="ECO:0000313" key="11">
    <source>
        <dbReference type="Proteomes" id="UP000502377"/>
    </source>
</evidence>
<feature type="compositionally biased region" description="Polar residues" evidence="8">
    <location>
        <begin position="110"/>
        <end position="121"/>
    </location>
</feature>
<evidence type="ECO:0000256" key="6">
    <source>
        <dbReference type="ARBA" id="ARBA00023136"/>
    </source>
</evidence>
<dbReference type="Pfam" id="PF02321">
    <property type="entry name" value="OEP"/>
    <property type="match status" value="2"/>
</dbReference>
<accession>A0A6G5QPR3</accession>
<dbReference type="PANTHER" id="PTHR30026">
    <property type="entry name" value="OUTER MEMBRANE PROTEIN TOLC"/>
    <property type="match status" value="1"/>
</dbReference>
<feature type="chain" id="PRO_5026015229" evidence="9">
    <location>
        <begin position="18"/>
        <end position="581"/>
    </location>
</feature>
<keyword evidence="4" id="KW-1134">Transmembrane beta strand</keyword>
<dbReference type="PANTHER" id="PTHR30026:SF22">
    <property type="entry name" value="OUTER MEMBRANE EFFLUX PROTEIN"/>
    <property type="match status" value="1"/>
</dbReference>
<dbReference type="SUPFAM" id="SSF56954">
    <property type="entry name" value="Outer membrane efflux proteins (OEP)"/>
    <property type="match status" value="1"/>
</dbReference>
<keyword evidence="7" id="KW-0998">Cell outer membrane</keyword>
<comment type="similarity">
    <text evidence="2">Belongs to the outer membrane factor (OMF) (TC 1.B.17) family.</text>
</comment>
<comment type="subcellular location">
    <subcellularLocation>
        <location evidence="1">Cell outer membrane</location>
    </subcellularLocation>
</comment>
<dbReference type="InterPro" id="IPR003423">
    <property type="entry name" value="OMP_efflux"/>
</dbReference>
<evidence type="ECO:0000256" key="4">
    <source>
        <dbReference type="ARBA" id="ARBA00022452"/>
    </source>
</evidence>
<evidence type="ECO:0000256" key="3">
    <source>
        <dbReference type="ARBA" id="ARBA00022448"/>
    </source>
</evidence>
<keyword evidence="5" id="KW-0812">Transmembrane</keyword>
<dbReference type="RefSeq" id="WP_004318338.1">
    <property type="nucleotide sequence ID" value="NZ_CP012543.1"/>
</dbReference>
<evidence type="ECO:0000256" key="1">
    <source>
        <dbReference type="ARBA" id="ARBA00004442"/>
    </source>
</evidence>
<organism evidence="10 11">
    <name type="scientific">Campylobacter rectus</name>
    <name type="common">Wolinella recta</name>
    <dbReference type="NCBI Taxonomy" id="203"/>
    <lineage>
        <taxon>Bacteria</taxon>
        <taxon>Pseudomonadati</taxon>
        <taxon>Campylobacterota</taxon>
        <taxon>Epsilonproteobacteria</taxon>
        <taxon>Campylobacterales</taxon>
        <taxon>Campylobacteraceae</taxon>
        <taxon>Campylobacter</taxon>
    </lineage>
</organism>
<protein>
    <submittedName>
        <fullName evidence="10">Type I secretion system, outer membrane protein, TolC family</fullName>
    </submittedName>
</protein>
<evidence type="ECO:0000256" key="9">
    <source>
        <dbReference type="SAM" id="SignalP"/>
    </source>
</evidence>
<keyword evidence="9" id="KW-0732">Signal</keyword>
<gene>
    <name evidence="10" type="ORF">CRECT_1826</name>
</gene>
<dbReference type="GO" id="GO:0009279">
    <property type="term" value="C:cell outer membrane"/>
    <property type="evidence" value="ECO:0007669"/>
    <property type="project" value="UniProtKB-SubCell"/>
</dbReference>
<dbReference type="Gene3D" id="1.20.1600.10">
    <property type="entry name" value="Outer membrane efflux proteins (OEP)"/>
    <property type="match status" value="1"/>
</dbReference>
<dbReference type="GO" id="GO:0015288">
    <property type="term" value="F:porin activity"/>
    <property type="evidence" value="ECO:0007669"/>
    <property type="project" value="TreeGrafter"/>
</dbReference>
<keyword evidence="6" id="KW-0472">Membrane</keyword>
<evidence type="ECO:0000256" key="7">
    <source>
        <dbReference type="ARBA" id="ARBA00023237"/>
    </source>
</evidence>
<feature type="signal peptide" evidence="9">
    <location>
        <begin position="1"/>
        <end position="17"/>
    </location>
</feature>
<reference evidence="10 11" key="1">
    <citation type="submission" date="2016-07" db="EMBL/GenBank/DDBJ databases">
        <title>Comparative genomics of the Campylobacter concisus group.</title>
        <authorList>
            <person name="Miller W.G."/>
            <person name="Yee E."/>
            <person name="Chapman M.H."/>
            <person name="Huynh S."/>
            <person name="Bono J.L."/>
            <person name="On S.L.W."/>
            <person name="StLeger J."/>
            <person name="Foster G."/>
            <person name="Parker C.T."/>
        </authorList>
    </citation>
    <scope>NUCLEOTIDE SEQUENCE [LARGE SCALE GENOMIC DNA]</scope>
    <source>
        <strain evidence="10 11">ATCC 33238</strain>
    </source>
</reference>
<dbReference type="GO" id="GO:1990281">
    <property type="term" value="C:efflux pump complex"/>
    <property type="evidence" value="ECO:0007669"/>
    <property type="project" value="TreeGrafter"/>
</dbReference>
<evidence type="ECO:0000256" key="5">
    <source>
        <dbReference type="ARBA" id="ARBA00022692"/>
    </source>
</evidence>
<dbReference type="GO" id="GO:0015562">
    <property type="term" value="F:efflux transmembrane transporter activity"/>
    <property type="evidence" value="ECO:0007669"/>
    <property type="project" value="InterPro"/>
</dbReference>
<dbReference type="Proteomes" id="UP000502377">
    <property type="component" value="Chromosome"/>
</dbReference>
<evidence type="ECO:0000313" key="10">
    <source>
        <dbReference type="EMBL" id="QCD47446.1"/>
    </source>
</evidence>
<dbReference type="AlphaFoldDB" id="A0A6G5QPR3"/>
<feature type="region of interest" description="Disordered" evidence="8">
    <location>
        <begin position="107"/>
        <end position="132"/>
    </location>
</feature>
<proteinExistence type="inferred from homology"/>
<keyword evidence="3" id="KW-0813">Transport</keyword>
<evidence type="ECO:0000256" key="8">
    <source>
        <dbReference type="SAM" id="MobiDB-lite"/>
    </source>
</evidence>